<keyword evidence="4" id="KW-0862">Zinc</keyword>
<feature type="domain" description="Nuclear receptor" evidence="10">
    <location>
        <begin position="10"/>
        <end position="88"/>
    </location>
</feature>
<evidence type="ECO:0000259" key="10">
    <source>
        <dbReference type="PROSITE" id="PS51030"/>
    </source>
</evidence>
<dbReference type="SMART" id="SM00399">
    <property type="entry name" value="ZnF_C4"/>
    <property type="match status" value="2"/>
</dbReference>
<keyword evidence="12" id="KW-1185">Reference proteome</keyword>
<dbReference type="SUPFAM" id="SSF57716">
    <property type="entry name" value="Glucocorticoid receptor-like (DNA-binding domain)"/>
    <property type="match status" value="2"/>
</dbReference>
<dbReference type="GO" id="GO:0000978">
    <property type="term" value="F:RNA polymerase II cis-regulatory region sequence-specific DNA binding"/>
    <property type="evidence" value="ECO:0007669"/>
    <property type="project" value="TreeGrafter"/>
</dbReference>
<evidence type="ECO:0000256" key="7">
    <source>
        <dbReference type="ARBA" id="ARBA00023163"/>
    </source>
</evidence>
<dbReference type="Proteomes" id="UP000663879">
    <property type="component" value="Unassembled WGS sequence"/>
</dbReference>
<keyword evidence="3" id="KW-0863">Zinc-finger</keyword>
<comment type="similarity">
    <text evidence="1">Belongs to the nuclear hormone receptor family.</text>
</comment>
<evidence type="ECO:0000256" key="8">
    <source>
        <dbReference type="ARBA" id="ARBA00023170"/>
    </source>
</evidence>
<dbReference type="InterPro" id="IPR035500">
    <property type="entry name" value="NHR-like_dom_sf"/>
</dbReference>
<dbReference type="InterPro" id="IPR013088">
    <property type="entry name" value="Znf_NHR/GATA"/>
</dbReference>
<protein>
    <recommendedName>
        <fullName evidence="10">Nuclear receptor domain-containing protein</fullName>
    </recommendedName>
</protein>
<organism evidence="11 12">
    <name type="scientific">Brachionus calyciflorus</name>
    <dbReference type="NCBI Taxonomy" id="104777"/>
    <lineage>
        <taxon>Eukaryota</taxon>
        <taxon>Metazoa</taxon>
        <taxon>Spiralia</taxon>
        <taxon>Gnathifera</taxon>
        <taxon>Rotifera</taxon>
        <taxon>Eurotatoria</taxon>
        <taxon>Monogononta</taxon>
        <taxon>Pseudotrocha</taxon>
        <taxon>Ploima</taxon>
        <taxon>Brachionidae</taxon>
        <taxon>Brachionus</taxon>
    </lineage>
</organism>
<dbReference type="GO" id="GO:0008270">
    <property type="term" value="F:zinc ion binding"/>
    <property type="evidence" value="ECO:0007669"/>
    <property type="project" value="UniProtKB-KW"/>
</dbReference>
<evidence type="ECO:0000313" key="12">
    <source>
        <dbReference type="Proteomes" id="UP000663879"/>
    </source>
</evidence>
<accession>A0A813TY71</accession>
<dbReference type="PANTHER" id="PTHR24082">
    <property type="entry name" value="NUCLEAR HORMONE RECEPTOR"/>
    <property type="match status" value="1"/>
</dbReference>
<dbReference type="PRINTS" id="PR00047">
    <property type="entry name" value="STROIDFINGER"/>
</dbReference>
<keyword evidence="7" id="KW-0804">Transcription</keyword>
<dbReference type="InterPro" id="IPR001628">
    <property type="entry name" value="Znf_hrmn_rcpt"/>
</dbReference>
<dbReference type="FunFam" id="3.30.50.10:FF:000030">
    <property type="entry name" value="Nuclear Hormone Receptor family"/>
    <property type="match status" value="1"/>
</dbReference>
<dbReference type="InterPro" id="IPR050234">
    <property type="entry name" value="Nuclear_hormone_rcpt_NR1"/>
</dbReference>
<dbReference type="GO" id="GO:0048384">
    <property type="term" value="P:retinoic acid receptor signaling pathway"/>
    <property type="evidence" value="ECO:0007669"/>
    <property type="project" value="TreeGrafter"/>
</dbReference>
<feature type="domain" description="Nuclear receptor" evidence="10">
    <location>
        <begin position="96"/>
        <end position="173"/>
    </location>
</feature>
<evidence type="ECO:0000313" key="11">
    <source>
        <dbReference type="EMBL" id="CAF0820254.1"/>
    </source>
</evidence>
<dbReference type="GO" id="GO:0030154">
    <property type="term" value="P:cell differentiation"/>
    <property type="evidence" value="ECO:0007669"/>
    <property type="project" value="TreeGrafter"/>
</dbReference>
<dbReference type="Gene3D" id="1.10.565.10">
    <property type="entry name" value="Retinoid X Receptor"/>
    <property type="match status" value="1"/>
</dbReference>
<evidence type="ECO:0000256" key="5">
    <source>
        <dbReference type="ARBA" id="ARBA00023015"/>
    </source>
</evidence>
<keyword evidence="8" id="KW-0675">Receptor</keyword>
<dbReference type="PANTHER" id="PTHR24082:SF473">
    <property type="entry name" value="ECDYSONE-INDUCED PROTEIN 75B, ISOFORM B"/>
    <property type="match status" value="1"/>
</dbReference>
<dbReference type="AlphaFoldDB" id="A0A813TY71"/>
<gene>
    <name evidence="11" type="ORF">OXX778_LOCUS7427</name>
</gene>
<proteinExistence type="inferred from homology"/>
<dbReference type="OrthoDB" id="5850793at2759"/>
<dbReference type="GO" id="GO:0000122">
    <property type="term" value="P:negative regulation of transcription by RNA polymerase II"/>
    <property type="evidence" value="ECO:0007669"/>
    <property type="project" value="TreeGrafter"/>
</dbReference>
<dbReference type="GO" id="GO:0004879">
    <property type="term" value="F:nuclear receptor activity"/>
    <property type="evidence" value="ECO:0007669"/>
    <property type="project" value="TreeGrafter"/>
</dbReference>
<evidence type="ECO:0000256" key="9">
    <source>
        <dbReference type="ARBA" id="ARBA00023242"/>
    </source>
</evidence>
<evidence type="ECO:0000256" key="6">
    <source>
        <dbReference type="ARBA" id="ARBA00023125"/>
    </source>
</evidence>
<dbReference type="SUPFAM" id="SSF48508">
    <property type="entry name" value="Nuclear receptor ligand-binding domain"/>
    <property type="match status" value="1"/>
</dbReference>
<comment type="caution">
    <text evidence="11">The sequence shown here is derived from an EMBL/GenBank/DDBJ whole genome shotgun (WGS) entry which is preliminary data.</text>
</comment>
<evidence type="ECO:0000256" key="2">
    <source>
        <dbReference type="ARBA" id="ARBA00022723"/>
    </source>
</evidence>
<keyword evidence="9" id="KW-0539">Nucleus</keyword>
<evidence type="ECO:0000256" key="4">
    <source>
        <dbReference type="ARBA" id="ARBA00022833"/>
    </source>
</evidence>
<evidence type="ECO:0000256" key="3">
    <source>
        <dbReference type="ARBA" id="ARBA00022771"/>
    </source>
</evidence>
<evidence type="ECO:0000256" key="1">
    <source>
        <dbReference type="ARBA" id="ARBA00005993"/>
    </source>
</evidence>
<dbReference type="PROSITE" id="PS00031">
    <property type="entry name" value="NUCLEAR_REC_DBD_1"/>
    <property type="match status" value="1"/>
</dbReference>
<dbReference type="PROSITE" id="PS51030">
    <property type="entry name" value="NUCLEAR_REC_DBD_2"/>
    <property type="match status" value="2"/>
</dbReference>
<sequence length="475" mass="54784">MSLLSDKNKPEPCRVCGETNSAGWHCGTITCEACKKFFLRNVKGDYLSLKCIRSNSSCVITKSTRTVCGYCRFQKCFQVGMKLNEKNDNNVVPFKEIPCSVCGDSSSGLHFGVITCEGCKGFFRRNIKLGHTFSCSSNGDCEIGYKTRNACRSCRYKKCISAGMGINNSKIGRQSNLFKQKIKTYMDNGSDQAQNNQQSYTNQYNPNSLINVQQFNNPSKFNRVDSQADTEDLLDETTKNLVKRIFHSYQVLESIQTRPNKNLNQEFELALELIRIHSDKCYSFISNIPYITKFSDIDKNIIYVNSFHPIRILQLISLQQKLEQIETQPNLNSNINYFNCDTATYEKIIKHFPVFEKIMTYFRPLLDVVRELKLDSKELALYSAFLAFSASCKGLTGIREKFDCNLELCNALSKYMYLRRNENESSEKLINIAPRFERLNLQLQYGIYEKCGEFLKMGYILDEYYKTIYMSQFKI</sequence>
<dbReference type="CDD" id="cd06916">
    <property type="entry name" value="NR_DBD_like"/>
    <property type="match status" value="1"/>
</dbReference>
<dbReference type="Pfam" id="PF00105">
    <property type="entry name" value="zf-C4"/>
    <property type="match status" value="2"/>
</dbReference>
<keyword evidence="2" id="KW-0479">Metal-binding</keyword>
<name>A0A813TY71_9BILA</name>
<keyword evidence="5" id="KW-0805">Transcription regulation</keyword>
<reference evidence="11" key="1">
    <citation type="submission" date="2021-02" db="EMBL/GenBank/DDBJ databases">
        <authorList>
            <person name="Nowell W R."/>
        </authorList>
    </citation>
    <scope>NUCLEOTIDE SEQUENCE</scope>
    <source>
        <strain evidence="11">Ploen Becks lab</strain>
    </source>
</reference>
<dbReference type="GO" id="GO:0045944">
    <property type="term" value="P:positive regulation of transcription by RNA polymerase II"/>
    <property type="evidence" value="ECO:0007669"/>
    <property type="project" value="TreeGrafter"/>
</dbReference>
<dbReference type="EMBL" id="CAJNOC010000949">
    <property type="protein sequence ID" value="CAF0820254.1"/>
    <property type="molecule type" value="Genomic_DNA"/>
</dbReference>
<keyword evidence="6" id="KW-0238">DNA-binding</keyword>
<dbReference type="Gene3D" id="3.30.50.10">
    <property type="entry name" value="Erythroid Transcription Factor GATA-1, subunit A"/>
    <property type="match status" value="2"/>
</dbReference>